<keyword evidence="2" id="KW-1185">Reference proteome</keyword>
<comment type="caution">
    <text evidence="1">The sequence shown here is derived from an EMBL/GenBank/DDBJ whole genome shotgun (WGS) entry which is preliminary data.</text>
</comment>
<evidence type="ECO:0000313" key="2">
    <source>
        <dbReference type="Proteomes" id="UP000790347"/>
    </source>
</evidence>
<accession>A0A922HTK9</accession>
<gene>
    <name evidence="1" type="primary">FUT8_1</name>
    <name evidence="1" type="ORF">DERF_012496</name>
</gene>
<protein>
    <submittedName>
        <fullName evidence="1">Alpha-(1,6)-fucosyltransferase, variant 4</fullName>
    </submittedName>
</protein>
<proteinExistence type="predicted"/>
<reference evidence="1" key="2">
    <citation type="journal article" date="2022" name="Res Sq">
        <title>Comparative Genomics Reveals Insights into the Divergent Evolution of Astigmatic Mites and Household Pest Adaptations.</title>
        <authorList>
            <person name="Xiong Q."/>
            <person name="Wan A.T.-Y."/>
            <person name="Liu X.-Y."/>
            <person name="Fung C.S.-H."/>
            <person name="Xiao X."/>
            <person name="Malainual N."/>
            <person name="Hou J."/>
            <person name="Wang L."/>
            <person name="Wang M."/>
            <person name="Yang K."/>
            <person name="Cui Y."/>
            <person name="Leung E."/>
            <person name="Nong W."/>
            <person name="Shin S.-K."/>
            <person name="Au S."/>
            <person name="Jeong K.Y."/>
            <person name="Chew F.T."/>
            <person name="Hui J."/>
            <person name="Leung T.F."/>
            <person name="Tungtrongchitr A."/>
            <person name="Zhong N."/>
            <person name="Liu Z."/>
            <person name="Tsui S."/>
        </authorList>
    </citation>
    <scope>NUCLEOTIDE SEQUENCE</scope>
    <source>
        <strain evidence="1">Derf</strain>
        <tissue evidence="1">Whole organism</tissue>
    </source>
</reference>
<organism evidence="1 2">
    <name type="scientific">Dermatophagoides farinae</name>
    <name type="common">American house dust mite</name>
    <dbReference type="NCBI Taxonomy" id="6954"/>
    <lineage>
        <taxon>Eukaryota</taxon>
        <taxon>Metazoa</taxon>
        <taxon>Ecdysozoa</taxon>
        <taxon>Arthropoda</taxon>
        <taxon>Chelicerata</taxon>
        <taxon>Arachnida</taxon>
        <taxon>Acari</taxon>
        <taxon>Acariformes</taxon>
        <taxon>Sarcoptiformes</taxon>
        <taxon>Astigmata</taxon>
        <taxon>Psoroptidia</taxon>
        <taxon>Analgoidea</taxon>
        <taxon>Pyroglyphidae</taxon>
        <taxon>Dermatophagoidinae</taxon>
        <taxon>Dermatophagoides</taxon>
    </lineage>
</organism>
<dbReference type="AlphaFoldDB" id="A0A922HTK9"/>
<sequence length="79" mass="9631">MIHQNDWIWIFAEYSKIKEEKKEFQPYIVTGIFFCHHQFDLYLFDECSSNFHFGFLFSFTHGTQLAINKKEKILTENME</sequence>
<evidence type="ECO:0000313" key="1">
    <source>
        <dbReference type="EMBL" id="KAH9501667.1"/>
    </source>
</evidence>
<dbReference type="EMBL" id="ASGP02000006">
    <property type="protein sequence ID" value="KAH9501667.1"/>
    <property type="molecule type" value="Genomic_DNA"/>
</dbReference>
<name>A0A922HTK9_DERFA</name>
<reference evidence="1" key="1">
    <citation type="submission" date="2013-05" db="EMBL/GenBank/DDBJ databases">
        <authorList>
            <person name="Yim A.K.Y."/>
            <person name="Chan T.F."/>
            <person name="Ji K.M."/>
            <person name="Liu X.Y."/>
            <person name="Zhou J.W."/>
            <person name="Li R.Q."/>
            <person name="Yang K.Y."/>
            <person name="Li J."/>
            <person name="Li M."/>
            <person name="Law P.T.W."/>
            <person name="Wu Y.L."/>
            <person name="Cai Z.L."/>
            <person name="Qin H."/>
            <person name="Bao Y."/>
            <person name="Leung R.K.K."/>
            <person name="Ng P.K.S."/>
            <person name="Zou J."/>
            <person name="Zhong X.J."/>
            <person name="Ran P.X."/>
            <person name="Zhong N.S."/>
            <person name="Liu Z.G."/>
            <person name="Tsui S.K.W."/>
        </authorList>
    </citation>
    <scope>NUCLEOTIDE SEQUENCE</scope>
    <source>
        <strain evidence="1">Derf</strain>
        <tissue evidence="1">Whole organism</tissue>
    </source>
</reference>
<dbReference type="Proteomes" id="UP000790347">
    <property type="component" value="Unassembled WGS sequence"/>
</dbReference>